<accession>A0ABQ7FPZ9</accession>
<dbReference type="Proteomes" id="UP000621266">
    <property type="component" value="Unassembled WGS sequence"/>
</dbReference>
<evidence type="ECO:0000313" key="2">
    <source>
        <dbReference type="EMBL" id="KAF4410703.1"/>
    </source>
</evidence>
<dbReference type="EMBL" id="WHPN01000045">
    <property type="protein sequence ID" value="KAF4410703.1"/>
    <property type="molecule type" value="Genomic_DNA"/>
</dbReference>
<feature type="region of interest" description="Disordered" evidence="1">
    <location>
        <begin position="271"/>
        <end position="315"/>
    </location>
</feature>
<comment type="caution">
    <text evidence="2">The sequence shown here is derived from an EMBL/GenBank/DDBJ whole genome shotgun (WGS) entry which is preliminary data.</text>
</comment>
<feature type="compositionally biased region" description="Low complexity" evidence="1">
    <location>
        <begin position="72"/>
        <end position="82"/>
    </location>
</feature>
<name>A0ABQ7FPZ9_9ACTN</name>
<keyword evidence="3" id="KW-1185">Reference proteome</keyword>
<evidence type="ECO:0000256" key="1">
    <source>
        <dbReference type="SAM" id="MobiDB-lite"/>
    </source>
</evidence>
<organism evidence="2 3">
    <name type="scientific">Streptomyces lycii</name>
    <dbReference type="NCBI Taxonomy" id="2654337"/>
    <lineage>
        <taxon>Bacteria</taxon>
        <taxon>Bacillati</taxon>
        <taxon>Actinomycetota</taxon>
        <taxon>Actinomycetes</taxon>
        <taxon>Kitasatosporales</taxon>
        <taxon>Streptomycetaceae</taxon>
        <taxon>Streptomyces</taxon>
    </lineage>
</organism>
<feature type="region of interest" description="Disordered" evidence="1">
    <location>
        <begin position="1"/>
        <end position="89"/>
    </location>
</feature>
<protein>
    <submittedName>
        <fullName evidence="2">Uncharacterized protein</fullName>
    </submittedName>
</protein>
<proteinExistence type="predicted"/>
<gene>
    <name evidence="2" type="ORF">GCU69_02445</name>
</gene>
<evidence type="ECO:0000313" key="3">
    <source>
        <dbReference type="Proteomes" id="UP000621266"/>
    </source>
</evidence>
<sequence length="315" mass="32917">MTGSTPSRKHLFRRQGTPEAREGRGAPVEGADAPSESSALPAEQAERPDQAPGTPADPARTRGGTRAGRGRGAALASAAGRGMSAGGRGARRGLTVVADRIIDVAPRIPVRDLATLRAQFPGLGPEQIADRLVAGAIRSSGTVGAGVGAAAMLPTPPTMPAELAAEIVGVASVEFKLIAELHEVYGVRAPGGPSGRASAYLSAWTEERGIDVTKPTSFNGALGGQMRRQLRQQILKRTVRNFPTLIPFMVGAAAGALMNRRETRKLAEKVRKDLRRRQVPWDSLPAAPEPELGSPKELQQRPGPLPGDGPSRDGG</sequence>
<reference evidence="2 3" key="1">
    <citation type="submission" date="2019-10" db="EMBL/GenBank/DDBJ databases">
        <title>Streptomyces tenebrisbrunneis sp.nov., an endogenous actinomycete isolated from of Lycium ruthenicum.</title>
        <authorList>
            <person name="Ma L."/>
        </authorList>
    </citation>
    <scope>NUCLEOTIDE SEQUENCE [LARGE SCALE GENOMIC DNA]</scope>
    <source>
        <strain evidence="2 3">TRM 66187</strain>
    </source>
</reference>